<dbReference type="PRINTS" id="PR00702">
    <property type="entry name" value="ACRIFLAVINRP"/>
</dbReference>
<dbReference type="InterPro" id="IPR050545">
    <property type="entry name" value="Mycobact_MmpL"/>
</dbReference>
<dbReference type="Pfam" id="PF03176">
    <property type="entry name" value="MMPL"/>
    <property type="match status" value="1"/>
</dbReference>
<keyword evidence="5 6" id="KW-0472">Membrane</keyword>
<evidence type="ECO:0000256" key="4">
    <source>
        <dbReference type="ARBA" id="ARBA00022989"/>
    </source>
</evidence>
<accession>A0A382WF15</accession>
<keyword evidence="3 6" id="KW-0812">Transmembrane</keyword>
<gene>
    <name evidence="8" type="ORF">METZ01_LOCUS410227</name>
</gene>
<dbReference type="Gene3D" id="1.20.1640.10">
    <property type="entry name" value="Multidrug efflux transporter AcrB transmembrane domain"/>
    <property type="match status" value="1"/>
</dbReference>
<feature type="transmembrane region" description="Helical" evidence="6">
    <location>
        <begin position="116"/>
        <end position="133"/>
    </location>
</feature>
<evidence type="ECO:0000256" key="6">
    <source>
        <dbReference type="SAM" id="Phobius"/>
    </source>
</evidence>
<dbReference type="PROSITE" id="PS50156">
    <property type="entry name" value="SSD"/>
    <property type="match status" value="1"/>
</dbReference>
<evidence type="ECO:0000256" key="5">
    <source>
        <dbReference type="ARBA" id="ARBA00023136"/>
    </source>
</evidence>
<dbReference type="InterPro" id="IPR000731">
    <property type="entry name" value="SSD"/>
</dbReference>
<evidence type="ECO:0000313" key="8">
    <source>
        <dbReference type="EMBL" id="SVD57373.1"/>
    </source>
</evidence>
<feature type="transmembrane region" description="Helical" evidence="6">
    <location>
        <begin position="214"/>
        <end position="234"/>
    </location>
</feature>
<comment type="subcellular location">
    <subcellularLocation>
        <location evidence="1">Cell membrane</location>
        <topology evidence="1">Multi-pass membrane protein</topology>
    </subcellularLocation>
</comment>
<feature type="transmembrane region" description="Helical" evidence="6">
    <location>
        <begin position="140"/>
        <end position="160"/>
    </location>
</feature>
<feature type="transmembrane region" description="Helical" evidence="6">
    <location>
        <begin position="240"/>
        <end position="267"/>
    </location>
</feature>
<evidence type="ECO:0000259" key="7">
    <source>
        <dbReference type="PROSITE" id="PS50156"/>
    </source>
</evidence>
<feature type="non-terminal residue" evidence="8">
    <location>
        <position position="1"/>
    </location>
</feature>
<keyword evidence="2" id="KW-1003">Cell membrane</keyword>
<dbReference type="GO" id="GO:0022857">
    <property type="term" value="F:transmembrane transporter activity"/>
    <property type="evidence" value="ECO:0007669"/>
    <property type="project" value="InterPro"/>
</dbReference>
<dbReference type="InterPro" id="IPR001036">
    <property type="entry name" value="Acrflvin-R"/>
</dbReference>
<keyword evidence="4 6" id="KW-1133">Transmembrane helix</keyword>
<dbReference type="GO" id="GO:0005886">
    <property type="term" value="C:plasma membrane"/>
    <property type="evidence" value="ECO:0007669"/>
    <property type="project" value="UniProtKB-SubCell"/>
</dbReference>
<dbReference type="SUPFAM" id="SSF82866">
    <property type="entry name" value="Multidrug efflux transporter AcrB transmembrane domain"/>
    <property type="match status" value="1"/>
</dbReference>
<sequence length="275" mass="30496">KSSSVVDVVKEINQVLNEDREEYYRVPQDRGMIAQELLLFENGGTDDLENLVDTPFSKARVTLKTTWVDANQYTGLLLKLEKKIEELFGQEKSYVVTGLIPIMVKTITFLMEGMLISYLIAGVVITLLMIILLSDLRLGLWSMIPNFLPILAGLGVMGLLDFPIDAMSILVGSIAIGLAVDDTVHFMHNFRRYQQVHQDVQVAVEKTLTSTGRAMLLTTIVLSAGFFIFIFSSMNNLISFGLITGLTIIIALLGDILLAPAMMALIYKNQTSNSK</sequence>
<dbReference type="PANTHER" id="PTHR33406:SF12">
    <property type="entry name" value="BLR2997 PROTEIN"/>
    <property type="match status" value="1"/>
</dbReference>
<evidence type="ECO:0000256" key="2">
    <source>
        <dbReference type="ARBA" id="ARBA00022475"/>
    </source>
</evidence>
<dbReference type="PANTHER" id="PTHR33406">
    <property type="entry name" value="MEMBRANE PROTEIN MJ1562-RELATED"/>
    <property type="match status" value="1"/>
</dbReference>
<dbReference type="InterPro" id="IPR004869">
    <property type="entry name" value="MMPL_dom"/>
</dbReference>
<reference evidence="8" key="1">
    <citation type="submission" date="2018-05" db="EMBL/GenBank/DDBJ databases">
        <authorList>
            <person name="Lanie J.A."/>
            <person name="Ng W.-L."/>
            <person name="Kazmierczak K.M."/>
            <person name="Andrzejewski T.M."/>
            <person name="Davidsen T.M."/>
            <person name="Wayne K.J."/>
            <person name="Tettelin H."/>
            <person name="Glass J.I."/>
            <person name="Rusch D."/>
            <person name="Podicherti R."/>
            <person name="Tsui H.-C.T."/>
            <person name="Winkler M.E."/>
        </authorList>
    </citation>
    <scope>NUCLEOTIDE SEQUENCE</scope>
</reference>
<evidence type="ECO:0000256" key="3">
    <source>
        <dbReference type="ARBA" id="ARBA00022692"/>
    </source>
</evidence>
<dbReference type="EMBL" id="UINC01159341">
    <property type="protein sequence ID" value="SVD57373.1"/>
    <property type="molecule type" value="Genomic_DNA"/>
</dbReference>
<name>A0A382WF15_9ZZZZ</name>
<dbReference type="AlphaFoldDB" id="A0A382WF15"/>
<organism evidence="8">
    <name type="scientific">marine metagenome</name>
    <dbReference type="NCBI Taxonomy" id="408172"/>
    <lineage>
        <taxon>unclassified sequences</taxon>
        <taxon>metagenomes</taxon>
        <taxon>ecological metagenomes</taxon>
    </lineage>
</organism>
<feature type="domain" description="SSD" evidence="7">
    <location>
        <begin position="106"/>
        <end position="265"/>
    </location>
</feature>
<evidence type="ECO:0000256" key="1">
    <source>
        <dbReference type="ARBA" id="ARBA00004651"/>
    </source>
</evidence>
<proteinExistence type="predicted"/>
<protein>
    <recommendedName>
        <fullName evidence="7">SSD domain-containing protein</fullName>
    </recommendedName>
</protein>